<evidence type="ECO:0000313" key="6">
    <source>
        <dbReference type="EMBL" id="RFU66590.1"/>
    </source>
</evidence>
<feature type="coiled-coil region" evidence="4">
    <location>
        <begin position="115"/>
        <end position="148"/>
    </location>
</feature>
<sequence>MHLNPVNKNNRMFEQVLDRIQQSISSGMLAPGDKLMTEREFASSLQVSRSSVREALRILEIFDVISSKPGEGTTLKKPNVPKILTKILPFLTYPLDETMELLESRKILEGGIAKLAAKRRKSKDLQNLKEALNRMEKTEDIEERIQADLDFHLFLAKSAYNNTLSDILIVVSDVVSKNLYTTGFQIHTHDAAYRDILNQYYRIYDAVDSKNPQQAHLEMENHLEYMVDFIKKYAITNNHSDETAFNF</sequence>
<reference evidence="6 7" key="1">
    <citation type="submission" date="2018-08" db="EMBL/GenBank/DDBJ databases">
        <title>Bacillus chawlae sp. nov., Bacillus glennii sp. nov., and Bacillus saganii sp. nov. Isolated from the Vehicle Assembly Building at Kennedy Space Center where the Viking Spacecraft were Assembled.</title>
        <authorList>
            <person name="Seuylemezian A."/>
            <person name="Vaishampayan P."/>
        </authorList>
    </citation>
    <scope>NUCLEOTIDE SEQUENCE [LARGE SCALE GENOMIC DNA]</scope>
    <source>
        <strain evidence="6 7">V44-8</strain>
    </source>
</reference>
<dbReference type="RefSeq" id="WP_117320552.1">
    <property type="nucleotide sequence ID" value="NZ_QVTD01000001.1"/>
</dbReference>
<evidence type="ECO:0000256" key="1">
    <source>
        <dbReference type="ARBA" id="ARBA00023015"/>
    </source>
</evidence>
<dbReference type="InterPro" id="IPR036388">
    <property type="entry name" value="WH-like_DNA-bd_sf"/>
</dbReference>
<dbReference type="AlphaFoldDB" id="A0A372LJF5"/>
<dbReference type="OrthoDB" id="369138at2"/>
<organism evidence="6 7">
    <name type="scientific">Peribacillus glennii</name>
    <dbReference type="NCBI Taxonomy" id="2303991"/>
    <lineage>
        <taxon>Bacteria</taxon>
        <taxon>Bacillati</taxon>
        <taxon>Bacillota</taxon>
        <taxon>Bacilli</taxon>
        <taxon>Bacillales</taxon>
        <taxon>Bacillaceae</taxon>
        <taxon>Peribacillus</taxon>
    </lineage>
</organism>
<protein>
    <submittedName>
        <fullName evidence="6">FadR family transcriptional regulator</fullName>
    </submittedName>
</protein>
<gene>
    <name evidence="6" type="ORF">D0466_00245</name>
</gene>
<evidence type="ECO:0000256" key="4">
    <source>
        <dbReference type="SAM" id="Coils"/>
    </source>
</evidence>
<keyword evidence="7" id="KW-1185">Reference proteome</keyword>
<dbReference type="Gene3D" id="1.20.120.530">
    <property type="entry name" value="GntR ligand-binding domain-like"/>
    <property type="match status" value="1"/>
</dbReference>
<dbReference type="PANTHER" id="PTHR43537:SF5">
    <property type="entry name" value="UXU OPERON TRANSCRIPTIONAL REGULATOR"/>
    <property type="match status" value="1"/>
</dbReference>
<keyword evidence="2" id="KW-0238">DNA-binding</keyword>
<dbReference type="SMART" id="SM00895">
    <property type="entry name" value="FCD"/>
    <property type="match status" value="1"/>
</dbReference>
<name>A0A372LJF5_9BACI</name>
<dbReference type="Pfam" id="PF07729">
    <property type="entry name" value="FCD"/>
    <property type="match status" value="1"/>
</dbReference>
<keyword evidence="3" id="KW-0804">Transcription</keyword>
<dbReference type="SUPFAM" id="SSF46785">
    <property type="entry name" value="Winged helix' DNA-binding domain"/>
    <property type="match status" value="1"/>
</dbReference>
<dbReference type="SMART" id="SM00345">
    <property type="entry name" value="HTH_GNTR"/>
    <property type="match status" value="1"/>
</dbReference>
<dbReference type="GO" id="GO:0003677">
    <property type="term" value="F:DNA binding"/>
    <property type="evidence" value="ECO:0007669"/>
    <property type="project" value="UniProtKB-KW"/>
</dbReference>
<comment type="caution">
    <text evidence="6">The sequence shown here is derived from an EMBL/GenBank/DDBJ whole genome shotgun (WGS) entry which is preliminary data.</text>
</comment>
<dbReference type="Proteomes" id="UP000262939">
    <property type="component" value="Unassembled WGS sequence"/>
</dbReference>
<dbReference type="Pfam" id="PF00392">
    <property type="entry name" value="GntR"/>
    <property type="match status" value="1"/>
</dbReference>
<dbReference type="InterPro" id="IPR036390">
    <property type="entry name" value="WH_DNA-bd_sf"/>
</dbReference>
<dbReference type="CDD" id="cd07377">
    <property type="entry name" value="WHTH_GntR"/>
    <property type="match status" value="1"/>
</dbReference>
<proteinExistence type="predicted"/>
<dbReference type="InterPro" id="IPR011711">
    <property type="entry name" value="GntR_C"/>
</dbReference>
<dbReference type="PANTHER" id="PTHR43537">
    <property type="entry name" value="TRANSCRIPTIONAL REGULATOR, GNTR FAMILY"/>
    <property type="match status" value="1"/>
</dbReference>
<dbReference type="GO" id="GO:0003700">
    <property type="term" value="F:DNA-binding transcription factor activity"/>
    <property type="evidence" value="ECO:0007669"/>
    <property type="project" value="InterPro"/>
</dbReference>
<keyword evidence="4" id="KW-0175">Coiled coil</keyword>
<dbReference type="PROSITE" id="PS50949">
    <property type="entry name" value="HTH_GNTR"/>
    <property type="match status" value="1"/>
</dbReference>
<evidence type="ECO:0000313" key="7">
    <source>
        <dbReference type="Proteomes" id="UP000262939"/>
    </source>
</evidence>
<dbReference type="InterPro" id="IPR008920">
    <property type="entry name" value="TF_FadR/GntR_C"/>
</dbReference>
<dbReference type="EMBL" id="QVTD01000001">
    <property type="protein sequence ID" value="RFU66590.1"/>
    <property type="molecule type" value="Genomic_DNA"/>
</dbReference>
<accession>A0A372LJF5</accession>
<evidence type="ECO:0000256" key="2">
    <source>
        <dbReference type="ARBA" id="ARBA00023125"/>
    </source>
</evidence>
<feature type="domain" description="HTH gntR-type" evidence="5">
    <location>
        <begin position="10"/>
        <end position="78"/>
    </location>
</feature>
<dbReference type="InterPro" id="IPR000524">
    <property type="entry name" value="Tscrpt_reg_HTH_GntR"/>
</dbReference>
<dbReference type="SUPFAM" id="SSF48008">
    <property type="entry name" value="GntR ligand-binding domain-like"/>
    <property type="match status" value="1"/>
</dbReference>
<dbReference type="Gene3D" id="1.10.10.10">
    <property type="entry name" value="Winged helix-like DNA-binding domain superfamily/Winged helix DNA-binding domain"/>
    <property type="match status" value="1"/>
</dbReference>
<evidence type="ECO:0000256" key="3">
    <source>
        <dbReference type="ARBA" id="ARBA00023163"/>
    </source>
</evidence>
<evidence type="ECO:0000259" key="5">
    <source>
        <dbReference type="PROSITE" id="PS50949"/>
    </source>
</evidence>
<keyword evidence="1" id="KW-0805">Transcription regulation</keyword>